<dbReference type="Gene3D" id="3.40.50.720">
    <property type="entry name" value="NAD(P)-binding Rossmann-like Domain"/>
    <property type="match status" value="1"/>
</dbReference>
<sequence>MNTDDLTQRLESLLCEPLESIRERQATTLERLIGGLDRPFALFGASHLGRKALMVLKEKGLAPCALMDNNPALWGTYIESVPVYSPAQLVDQWSGELPAVICTIWSGHIHDCMEDRLKPLRELGFKRIALFGHLAWRYPQDFLPHYCMDLPEYVVPEADAIRRAFALLGDETSRRLFVDHVEWRLHLDHDLLPVSSPLQIYFDARFSTDFAEEVVFDLGAFNGDTMEGYLASGRGYREYHCFEPVARNFAELQTCLKRLARPDLYVHRLAVGDNVGGVLIEATNGPSSRVGMGDERVPMTTLDHLAAQGMLPTFIKIDIEGHEPQCLAGGRRLIAELQPLIAVSVYHEQNHLWRILLQLHEYHEGYRYSLCPHVSDGWDLVLYAVPADRIPAPLPV</sequence>
<dbReference type="InterPro" id="IPR006342">
    <property type="entry name" value="FkbM_mtfrase"/>
</dbReference>
<organism evidence="2 3">
    <name type="scientific">Halopseudomonas salina</name>
    <dbReference type="NCBI Taxonomy" id="1323744"/>
    <lineage>
        <taxon>Bacteria</taxon>
        <taxon>Pseudomonadati</taxon>
        <taxon>Pseudomonadota</taxon>
        <taxon>Gammaproteobacteria</taxon>
        <taxon>Pseudomonadales</taxon>
        <taxon>Pseudomonadaceae</taxon>
        <taxon>Halopseudomonas</taxon>
    </lineage>
</organism>
<dbReference type="Gene3D" id="3.40.50.150">
    <property type="entry name" value="Vaccinia Virus protein VP39"/>
    <property type="match status" value="1"/>
</dbReference>
<comment type="caution">
    <text evidence="2">The sequence shown here is derived from an EMBL/GenBank/DDBJ whole genome shotgun (WGS) entry which is preliminary data.</text>
</comment>
<dbReference type="InterPro" id="IPR052514">
    <property type="entry name" value="SAM-dependent_MTase"/>
</dbReference>
<name>A0ABQ1PLK1_9GAMM</name>
<gene>
    <name evidence="2" type="ORF">GCM10007418_18210</name>
</gene>
<reference evidence="3" key="1">
    <citation type="journal article" date="2019" name="Int. J. Syst. Evol. Microbiol.">
        <title>The Global Catalogue of Microorganisms (GCM) 10K type strain sequencing project: providing services to taxonomists for standard genome sequencing and annotation.</title>
        <authorList>
            <consortium name="The Broad Institute Genomics Platform"/>
            <consortium name="The Broad Institute Genome Sequencing Center for Infectious Disease"/>
            <person name="Wu L."/>
            <person name="Ma J."/>
        </authorList>
    </citation>
    <scope>NUCLEOTIDE SEQUENCE [LARGE SCALE GENOMIC DNA]</scope>
    <source>
        <strain evidence="3">CGMCC 1.12482</strain>
    </source>
</reference>
<dbReference type="InterPro" id="IPR029063">
    <property type="entry name" value="SAM-dependent_MTases_sf"/>
</dbReference>
<dbReference type="Pfam" id="PF05050">
    <property type="entry name" value="Methyltransf_21"/>
    <property type="match status" value="1"/>
</dbReference>
<accession>A0ABQ1PLK1</accession>
<dbReference type="SUPFAM" id="SSF53335">
    <property type="entry name" value="S-adenosyl-L-methionine-dependent methyltransferases"/>
    <property type="match status" value="1"/>
</dbReference>
<proteinExistence type="predicted"/>
<evidence type="ECO:0000259" key="1">
    <source>
        <dbReference type="Pfam" id="PF05050"/>
    </source>
</evidence>
<dbReference type="PANTHER" id="PTHR34203:SF15">
    <property type="entry name" value="SLL1173 PROTEIN"/>
    <property type="match status" value="1"/>
</dbReference>
<protein>
    <recommendedName>
        <fullName evidence="1">Methyltransferase FkbM domain-containing protein</fullName>
    </recommendedName>
</protein>
<evidence type="ECO:0000313" key="2">
    <source>
        <dbReference type="EMBL" id="GGC99292.1"/>
    </source>
</evidence>
<dbReference type="NCBIfam" id="TIGR01444">
    <property type="entry name" value="fkbM_fam"/>
    <property type="match status" value="1"/>
</dbReference>
<feature type="domain" description="Methyltransferase FkbM" evidence="1">
    <location>
        <begin position="217"/>
        <end position="363"/>
    </location>
</feature>
<dbReference type="EMBL" id="BMFF01000003">
    <property type="protein sequence ID" value="GGC99292.1"/>
    <property type="molecule type" value="Genomic_DNA"/>
</dbReference>
<dbReference type="RefSeq" id="WP_188434395.1">
    <property type="nucleotide sequence ID" value="NZ_BMFF01000003.1"/>
</dbReference>
<keyword evidence="3" id="KW-1185">Reference proteome</keyword>
<dbReference type="Proteomes" id="UP000638188">
    <property type="component" value="Unassembled WGS sequence"/>
</dbReference>
<dbReference type="PANTHER" id="PTHR34203">
    <property type="entry name" value="METHYLTRANSFERASE, FKBM FAMILY PROTEIN"/>
    <property type="match status" value="1"/>
</dbReference>
<evidence type="ECO:0000313" key="3">
    <source>
        <dbReference type="Proteomes" id="UP000638188"/>
    </source>
</evidence>